<keyword evidence="1" id="KW-0472">Membrane</keyword>
<feature type="transmembrane region" description="Helical" evidence="1">
    <location>
        <begin position="100"/>
        <end position="121"/>
    </location>
</feature>
<dbReference type="STRING" id="1238425.J07HQW2_01319"/>
<feature type="transmembrane region" description="Helical" evidence="1">
    <location>
        <begin position="160"/>
        <end position="186"/>
    </location>
</feature>
<feature type="transmembrane region" description="Helical" evidence="1">
    <location>
        <begin position="287"/>
        <end position="308"/>
    </location>
</feature>
<feature type="transmembrane region" description="Helical" evidence="1">
    <location>
        <begin position="74"/>
        <end position="94"/>
    </location>
</feature>
<name>U1PMD6_9EURY</name>
<evidence type="ECO:0000313" key="2">
    <source>
        <dbReference type="EMBL" id="ERG94877.1"/>
    </source>
</evidence>
<feature type="transmembrane region" description="Helical" evidence="1">
    <location>
        <begin position="133"/>
        <end position="154"/>
    </location>
</feature>
<keyword evidence="1" id="KW-0812">Transmembrane</keyword>
<protein>
    <submittedName>
        <fullName evidence="2">Putative membrane protein</fullName>
    </submittedName>
</protein>
<evidence type="ECO:0000256" key="1">
    <source>
        <dbReference type="SAM" id="Phobius"/>
    </source>
</evidence>
<dbReference type="PANTHER" id="PTHR37308:SF1">
    <property type="entry name" value="POLYPRENYL-PHOSPHATE TRANSPORTER"/>
    <property type="match status" value="1"/>
</dbReference>
<dbReference type="Pfam" id="PF04018">
    <property type="entry name" value="VCA0040-like"/>
    <property type="match status" value="1"/>
</dbReference>
<dbReference type="HOGENOM" id="CLU_055621_0_0_2"/>
<organism evidence="2 3">
    <name type="scientific">Haloquadratum walsbyi J07HQW2</name>
    <dbReference type="NCBI Taxonomy" id="1238425"/>
    <lineage>
        <taxon>Archaea</taxon>
        <taxon>Methanobacteriati</taxon>
        <taxon>Methanobacteriota</taxon>
        <taxon>Stenosarchaea group</taxon>
        <taxon>Halobacteria</taxon>
        <taxon>Halobacteriales</taxon>
        <taxon>Haloferacaceae</taxon>
        <taxon>Haloquadratum</taxon>
    </lineage>
</organism>
<feature type="transmembrane region" description="Helical" evidence="1">
    <location>
        <begin position="222"/>
        <end position="240"/>
    </location>
</feature>
<sequence>MPWWLVIYFKGICMGAADAVPGVSGGTIALIVGIYERLITAVTAITPLQIRAILLAPHPRYRDSAFTALRTIDIWFLIALVTGIFSAIITLTRIVHAGIVSYPTVTFGFFFGLIAASAWVLRQSLTIDTSGRIAAAVGGFLIAFIVSGQAAGALGQSLPVTMLAGAVAVSAMVLPGISGSLLLVILGQYEYMTGILSIFIDATVSVLTGGSLAPFIQTGTVVVGFVSGAVFGLFSIAHAVRWALERYYEATFAFLVALIVGALRAPIVRVGTRLSADSGAGWTPSAIALFTTTALIGVFIVLLLERAAGIGDVDMKM</sequence>
<dbReference type="InterPro" id="IPR007163">
    <property type="entry name" value="VCA0040-like"/>
</dbReference>
<dbReference type="EMBL" id="KE356561">
    <property type="protein sequence ID" value="ERG94877.1"/>
    <property type="molecule type" value="Genomic_DNA"/>
</dbReference>
<dbReference type="PANTHER" id="PTHR37308">
    <property type="entry name" value="INTEGRAL MEMBRANE PROTEIN"/>
    <property type="match status" value="1"/>
</dbReference>
<gene>
    <name evidence="2" type="ORF">J07HQW2_01319</name>
</gene>
<feature type="transmembrane region" description="Helical" evidence="1">
    <location>
        <begin position="12"/>
        <end position="32"/>
    </location>
</feature>
<feature type="transmembrane region" description="Helical" evidence="1">
    <location>
        <begin position="247"/>
        <end position="267"/>
    </location>
</feature>
<reference evidence="2 3" key="1">
    <citation type="journal article" date="2013" name="PLoS ONE">
        <title>Assembly-driven community genomics of a hypersaline microbial ecosystem.</title>
        <authorList>
            <person name="Podell S."/>
            <person name="Ugalde J.A."/>
            <person name="Narasingarao P."/>
            <person name="Banfield J.F."/>
            <person name="Heidelberg K.B."/>
            <person name="Allen E.E."/>
        </authorList>
    </citation>
    <scope>NUCLEOTIDE SEQUENCE [LARGE SCALE GENOMIC DNA]</scope>
    <source>
        <strain evidence="3">J07HQW2</strain>
    </source>
</reference>
<dbReference type="eggNOG" id="arCOG04565">
    <property type="taxonomic scope" value="Archaea"/>
</dbReference>
<evidence type="ECO:0000313" key="3">
    <source>
        <dbReference type="Proteomes" id="UP000030710"/>
    </source>
</evidence>
<feature type="transmembrane region" description="Helical" evidence="1">
    <location>
        <begin position="198"/>
        <end position="216"/>
    </location>
</feature>
<keyword evidence="1" id="KW-1133">Transmembrane helix</keyword>
<dbReference type="AlphaFoldDB" id="U1PMD6"/>
<accession>U1PMD6</accession>
<dbReference type="Proteomes" id="UP000030710">
    <property type="component" value="Unassembled WGS sequence"/>
</dbReference>
<proteinExistence type="predicted"/>